<evidence type="ECO:0000256" key="1">
    <source>
        <dbReference type="ARBA" id="ARBA00012404"/>
    </source>
</evidence>
<dbReference type="InterPro" id="IPR036979">
    <property type="entry name" value="CM_dom_sf"/>
</dbReference>
<dbReference type="GO" id="GO:0009697">
    <property type="term" value="P:salicylic acid biosynthetic process"/>
    <property type="evidence" value="ECO:0007669"/>
    <property type="project" value="InterPro"/>
</dbReference>
<name>A0A1C3XN06_9BRAD</name>
<proteinExistence type="predicted"/>
<dbReference type="NCBIfam" id="TIGR01803">
    <property type="entry name" value="CM-like"/>
    <property type="match status" value="1"/>
</dbReference>
<evidence type="ECO:0000259" key="4">
    <source>
        <dbReference type="PROSITE" id="PS51819"/>
    </source>
</evidence>
<feature type="domain" description="VOC" evidence="4">
    <location>
        <begin position="114"/>
        <end position="242"/>
    </location>
</feature>
<feature type="domain" description="Chorismate mutase" evidence="3">
    <location>
        <begin position="5"/>
        <end position="96"/>
    </location>
</feature>
<sequence>MDGQDIHDADLDRLRARLDNFDDELMRALSERFAICERIAEHKRKHGISIMQPARVEAVHARVATFAVKSGLDARFVRRLYNLIIEEACSLERRRVVGANDAPVASLLARNASRIDHVAIAVRDLEAAIGLFRSQYGFELIDRADIEGLVSGMKTATMRAGGVTFVLCQGTSAKSNVSQYIDAYGPGIQHLAIEVDNQEEVLADAKERGADLLTGIIEGPGLNQSFTRRDTNSGMQLEFVTRVSNRGFDKDNMRALFSAMEGNGVF</sequence>
<dbReference type="InterPro" id="IPR036263">
    <property type="entry name" value="Chorismate_II_sf"/>
</dbReference>
<reference evidence="5 6" key="1">
    <citation type="submission" date="2016-08" db="EMBL/GenBank/DDBJ databases">
        <authorList>
            <person name="Seilhamer J.J."/>
        </authorList>
    </citation>
    <scope>NUCLEOTIDE SEQUENCE [LARGE SCALE GENOMIC DNA]</scope>
    <source>
        <strain evidence="5 6">CCBAU 10071</strain>
    </source>
</reference>
<gene>
    <name evidence="5" type="ORF">GA0061099_10644</name>
</gene>
<dbReference type="GO" id="GO:0046872">
    <property type="term" value="F:metal ion binding"/>
    <property type="evidence" value="ECO:0007669"/>
    <property type="project" value="UniProtKB-KW"/>
</dbReference>
<dbReference type="PROSITE" id="PS51168">
    <property type="entry name" value="CHORISMATE_MUT_2"/>
    <property type="match status" value="1"/>
</dbReference>
<dbReference type="InterPro" id="IPR008241">
    <property type="entry name" value="Isochorismate_pyruvate-lyase"/>
</dbReference>
<dbReference type="EC" id="5.4.99.5" evidence="1"/>
<dbReference type="SUPFAM" id="SSF48600">
    <property type="entry name" value="Chorismate mutase II"/>
    <property type="match status" value="1"/>
</dbReference>
<dbReference type="InterPro" id="IPR051785">
    <property type="entry name" value="MMCE/EMCE_epimerase"/>
</dbReference>
<dbReference type="Proteomes" id="UP000183174">
    <property type="component" value="Unassembled WGS sequence"/>
</dbReference>
<dbReference type="InterPro" id="IPR037523">
    <property type="entry name" value="VOC_core"/>
</dbReference>
<dbReference type="GO" id="GO:0046417">
    <property type="term" value="P:chorismate metabolic process"/>
    <property type="evidence" value="ECO:0007669"/>
    <property type="project" value="InterPro"/>
</dbReference>
<accession>A0A1C3XN06</accession>
<dbReference type="SUPFAM" id="SSF54593">
    <property type="entry name" value="Glyoxalase/Bleomycin resistance protein/Dihydroxybiphenyl dioxygenase"/>
    <property type="match status" value="1"/>
</dbReference>
<dbReference type="AlphaFoldDB" id="A0A1C3XN06"/>
<dbReference type="GO" id="GO:0004106">
    <property type="term" value="F:chorismate mutase activity"/>
    <property type="evidence" value="ECO:0007669"/>
    <property type="project" value="UniProtKB-EC"/>
</dbReference>
<organism evidence="5 6">
    <name type="scientific">Bradyrhizobium yuanmingense</name>
    <dbReference type="NCBI Taxonomy" id="108015"/>
    <lineage>
        <taxon>Bacteria</taxon>
        <taxon>Pseudomonadati</taxon>
        <taxon>Pseudomonadota</taxon>
        <taxon>Alphaproteobacteria</taxon>
        <taxon>Hyphomicrobiales</taxon>
        <taxon>Nitrobacteraceae</taxon>
        <taxon>Bradyrhizobium</taxon>
    </lineage>
</organism>
<evidence type="ECO:0000256" key="2">
    <source>
        <dbReference type="ARBA" id="ARBA00022723"/>
    </source>
</evidence>
<evidence type="ECO:0000259" key="3">
    <source>
        <dbReference type="PROSITE" id="PS51168"/>
    </source>
</evidence>
<dbReference type="Pfam" id="PF01817">
    <property type="entry name" value="CM_2"/>
    <property type="match status" value="1"/>
</dbReference>
<dbReference type="EMBL" id="FMAE01000064">
    <property type="protein sequence ID" value="SCB53436.1"/>
    <property type="molecule type" value="Genomic_DNA"/>
</dbReference>
<protein>
    <recommendedName>
        <fullName evidence="1">chorismate mutase</fullName>
        <ecNumber evidence="1">5.4.99.5</ecNumber>
    </recommendedName>
</protein>
<dbReference type="GO" id="GO:0004493">
    <property type="term" value="F:methylmalonyl-CoA epimerase activity"/>
    <property type="evidence" value="ECO:0007669"/>
    <property type="project" value="TreeGrafter"/>
</dbReference>
<dbReference type="PROSITE" id="PS51819">
    <property type="entry name" value="VOC"/>
    <property type="match status" value="1"/>
</dbReference>
<dbReference type="InterPro" id="IPR002701">
    <property type="entry name" value="CM_II_prokaryot"/>
</dbReference>
<dbReference type="PANTHER" id="PTHR43048">
    <property type="entry name" value="METHYLMALONYL-COA EPIMERASE"/>
    <property type="match status" value="1"/>
</dbReference>
<evidence type="ECO:0000313" key="5">
    <source>
        <dbReference type="EMBL" id="SCB53436.1"/>
    </source>
</evidence>
<dbReference type="GO" id="GO:0016835">
    <property type="term" value="F:carbon-oxygen lyase activity"/>
    <property type="evidence" value="ECO:0007669"/>
    <property type="project" value="InterPro"/>
</dbReference>
<dbReference type="Pfam" id="PF13669">
    <property type="entry name" value="Glyoxalase_4"/>
    <property type="match status" value="1"/>
</dbReference>
<dbReference type="RefSeq" id="WP_050996330.1">
    <property type="nucleotide sequence ID" value="NZ_FMAE01000064.1"/>
</dbReference>
<keyword evidence="2" id="KW-0479">Metal-binding</keyword>
<dbReference type="InterPro" id="IPR029068">
    <property type="entry name" value="Glyas_Bleomycin-R_OHBP_Dase"/>
</dbReference>
<dbReference type="Gene3D" id="1.20.59.10">
    <property type="entry name" value="Chorismate mutase"/>
    <property type="match status" value="1"/>
</dbReference>
<dbReference type="PANTHER" id="PTHR43048:SF3">
    <property type="entry name" value="METHYLMALONYL-COA EPIMERASE, MITOCHONDRIAL"/>
    <property type="match status" value="1"/>
</dbReference>
<evidence type="ECO:0000313" key="6">
    <source>
        <dbReference type="Proteomes" id="UP000183174"/>
    </source>
</evidence>
<dbReference type="SMART" id="SM00830">
    <property type="entry name" value="CM_2"/>
    <property type="match status" value="1"/>
</dbReference>
<dbReference type="Gene3D" id="3.10.180.10">
    <property type="entry name" value="2,3-Dihydroxybiphenyl 1,2-Dioxygenase, domain 1"/>
    <property type="match status" value="1"/>
</dbReference>
<dbReference type="GO" id="GO:0046491">
    <property type="term" value="P:L-methylmalonyl-CoA metabolic process"/>
    <property type="evidence" value="ECO:0007669"/>
    <property type="project" value="TreeGrafter"/>
</dbReference>